<reference evidence="1" key="1">
    <citation type="submission" date="2019-11" db="EMBL/GenBank/DDBJ databases">
        <title>Nori genome reveals adaptations in red seaweeds to the harsh intertidal environment.</title>
        <authorList>
            <person name="Wang D."/>
            <person name="Mao Y."/>
        </authorList>
    </citation>
    <scope>NUCLEOTIDE SEQUENCE</scope>
    <source>
        <tissue evidence="1">Gametophyte</tissue>
    </source>
</reference>
<evidence type="ECO:0000313" key="1">
    <source>
        <dbReference type="EMBL" id="KAK1863330.1"/>
    </source>
</evidence>
<name>A0ACC3BZZ6_PYRYE</name>
<dbReference type="EMBL" id="CM020619">
    <property type="protein sequence ID" value="KAK1863330.1"/>
    <property type="molecule type" value="Genomic_DNA"/>
</dbReference>
<gene>
    <name evidence="1" type="ORF">I4F81_005888</name>
</gene>
<keyword evidence="2" id="KW-1185">Reference proteome</keyword>
<accession>A0ACC3BZZ6</accession>
<comment type="caution">
    <text evidence="1">The sequence shown here is derived from an EMBL/GenBank/DDBJ whole genome shotgun (WGS) entry which is preliminary data.</text>
</comment>
<organism evidence="1 2">
    <name type="scientific">Pyropia yezoensis</name>
    <name type="common">Susabi-nori</name>
    <name type="synonym">Porphyra yezoensis</name>
    <dbReference type="NCBI Taxonomy" id="2788"/>
    <lineage>
        <taxon>Eukaryota</taxon>
        <taxon>Rhodophyta</taxon>
        <taxon>Bangiophyceae</taxon>
        <taxon>Bangiales</taxon>
        <taxon>Bangiaceae</taxon>
        <taxon>Pyropia</taxon>
    </lineage>
</organism>
<evidence type="ECO:0000313" key="2">
    <source>
        <dbReference type="Proteomes" id="UP000798662"/>
    </source>
</evidence>
<protein>
    <submittedName>
        <fullName evidence="1">Uncharacterized protein</fullName>
    </submittedName>
</protein>
<proteinExistence type="predicted"/>
<dbReference type="Proteomes" id="UP000798662">
    <property type="component" value="Chromosome 2"/>
</dbReference>
<sequence length="163" mass="16683">MSASPWPSLHIVCLPLPSPAPRLPPSAPPSCHGGCRVATPGATRSSTLPVRLRLLSPACPLGLPLCRMPLTFRPFVSCRRDVAVVGVWGRGTGRGGVRNGSAAALVPTEVSVPIAVAQPWPPCARSSVLASFGGGEGWGDDGQGHVCGVGQRELKHMLGGGEG</sequence>